<dbReference type="Gramene" id="PHT81852">
    <property type="protein sequence ID" value="PHT81852"/>
    <property type="gene ID" value="T459_14867"/>
</dbReference>
<protein>
    <submittedName>
        <fullName evidence="2">Uncharacterized protein</fullName>
    </submittedName>
</protein>
<dbReference type="PANTHER" id="PTHR24093">
    <property type="entry name" value="CATION TRANSPORTING ATPASE"/>
    <property type="match status" value="1"/>
</dbReference>
<gene>
    <name evidence="2" type="ORF">T459_14867</name>
</gene>
<accession>A0A2G2ZIN5</accession>
<dbReference type="Gene3D" id="3.40.50.1000">
    <property type="entry name" value="HAD superfamily/HAD-like"/>
    <property type="match status" value="1"/>
</dbReference>
<evidence type="ECO:0000313" key="3">
    <source>
        <dbReference type="Proteomes" id="UP000222542"/>
    </source>
</evidence>
<name>A0A2G2ZIN5_CAPAN</name>
<reference evidence="2 3" key="2">
    <citation type="journal article" date="2017" name="Genome Biol.">
        <title>New reference genome sequences of hot pepper reveal the massive evolution of plant disease-resistance genes by retroduplication.</title>
        <authorList>
            <person name="Kim S."/>
            <person name="Park J."/>
            <person name="Yeom S.I."/>
            <person name="Kim Y.M."/>
            <person name="Seo E."/>
            <person name="Kim K.T."/>
            <person name="Kim M.S."/>
            <person name="Lee J.M."/>
            <person name="Cheong K."/>
            <person name="Shin H.S."/>
            <person name="Kim S.B."/>
            <person name="Han K."/>
            <person name="Lee J."/>
            <person name="Park M."/>
            <person name="Lee H.A."/>
            <person name="Lee H.Y."/>
            <person name="Lee Y."/>
            <person name="Oh S."/>
            <person name="Lee J.H."/>
            <person name="Choi E."/>
            <person name="Choi E."/>
            <person name="Lee S.E."/>
            <person name="Jeon J."/>
            <person name="Kim H."/>
            <person name="Choi G."/>
            <person name="Song H."/>
            <person name="Lee J."/>
            <person name="Lee S.C."/>
            <person name="Kwon J.K."/>
            <person name="Lee H.Y."/>
            <person name="Koo N."/>
            <person name="Hong Y."/>
            <person name="Kim R.W."/>
            <person name="Kang W.H."/>
            <person name="Huh J.H."/>
            <person name="Kang B.C."/>
            <person name="Yang T.J."/>
            <person name="Lee Y.H."/>
            <person name="Bennetzen J.L."/>
            <person name="Choi D."/>
        </authorList>
    </citation>
    <scope>NUCLEOTIDE SEQUENCE [LARGE SCALE GENOMIC DNA]</scope>
    <source>
        <strain evidence="3">cv. CM334</strain>
    </source>
</reference>
<comment type="caution">
    <text evidence="2">The sequence shown here is derived from an EMBL/GenBank/DDBJ whole genome shotgun (WGS) entry which is preliminary data.</text>
</comment>
<sequence length="222" mass="24265">MGVVLELVEGGLRAHTKDALKIILAAYGKVINSSGIIGINDHVYPGVRNSIALCRSAGANVRMVTGDNINTATTIAREYGILTNVEKSIPKGYCIREAEEGVIDDFWVDVTVVTHRVGDHPYAVQEVAGGKSFMVKELEESFQLIGGGQFLDLTEAGCLGIIQICIRLYDGLVGVHKFHPQSSIESLFDGLRIDDDRRHRKPTSFLVSPMDTLAEDRRAKVL</sequence>
<keyword evidence="1" id="KW-0460">Magnesium</keyword>
<keyword evidence="3" id="KW-1185">Reference proteome</keyword>
<dbReference type="InterPro" id="IPR023214">
    <property type="entry name" value="HAD_sf"/>
</dbReference>
<evidence type="ECO:0000313" key="2">
    <source>
        <dbReference type="EMBL" id="PHT81852.1"/>
    </source>
</evidence>
<dbReference type="SUPFAM" id="SSF56784">
    <property type="entry name" value="HAD-like"/>
    <property type="match status" value="1"/>
</dbReference>
<reference evidence="2 3" key="1">
    <citation type="journal article" date="2014" name="Nat. Genet.">
        <title>Genome sequence of the hot pepper provides insights into the evolution of pungency in Capsicum species.</title>
        <authorList>
            <person name="Kim S."/>
            <person name="Park M."/>
            <person name="Yeom S.I."/>
            <person name="Kim Y.M."/>
            <person name="Lee J.M."/>
            <person name="Lee H.A."/>
            <person name="Seo E."/>
            <person name="Choi J."/>
            <person name="Cheong K."/>
            <person name="Kim K.T."/>
            <person name="Jung K."/>
            <person name="Lee G.W."/>
            <person name="Oh S.K."/>
            <person name="Bae C."/>
            <person name="Kim S.B."/>
            <person name="Lee H.Y."/>
            <person name="Kim S.Y."/>
            <person name="Kim M.S."/>
            <person name="Kang B.C."/>
            <person name="Jo Y.D."/>
            <person name="Yang H.B."/>
            <person name="Jeong H.J."/>
            <person name="Kang W.H."/>
            <person name="Kwon J.K."/>
            <person name="Shin C."/>
            <person name="Lim J.Y."/>
            <person name="Park J.H."/>
            <person name="Huh J.H."/>
            <person name="Kim J.S."/>
            <person name="Kim B.D."/>
            <person name="Cohen O."/>
            <person name="Paran I."/>
            <person name="Suh M.C."/>
            <person name="Lee S.B."/>
            <person name="Kim Y.K."/>
            <person name="Shin Y."/>
            <person name="Noh S.J."/>
            <person name="Park J."/>
            <person name="Seo Y.S."/>
            <person name="Kwon S.Y."/>
            <person name="Kim H.A."/>
            <person name="Park J.M."/>
            <person name="Kim H.J."/>
            <person name="Choi S.B."/>
            <person name="Bosland P.W."/>
            <person name="Reeves G."/>
            <person name="Jo S.H."/>
            <person name="Lee B.W."/>
            <person name="Cho H.T."/>
            <person name="Choi H.S."/>
            <person name="Lee M.S."/>
            <person name="Yu Y."/>
            <person name="Do Choi Y."/>
            <person name="Park B.S."/>
            <person name="van Deynze A."/>
            <person name="Ashrafi H."/>
            <person name="Hill T."/>
            <person name="Kim W.T."/>
            <person name="Pai H.S."/>
            <person name="Ahn H.K."/>
            <person name="Yeam I."/>
            <person name="Giovannoni J.J."/>
            <person name="Rose J.K."/>
            <person name="Sorensen I."/>
            <person name="Lee S.J."/>
            <person name="Kim R.W."/>
            <person name="Choi I.Y."/>
            <person name="Choi B.S."/>
            <person name="Lim J.S."/>
            <person name="Lee Y.H."/>
            <person name="Choi D."/>
        </authorList>
    </citation>
    <scope>NUCLEOTIDE SEQUENCE [LARGE SCALE GENOMIC DNA]</scope>
    <source>
        <strain evidence="3">cv. CM334</strain>
    </source>
</reference>
<evidence type="ECO:0000256" key="1">
    <source>
        <dbReference type="ARBA" id="ARBA00022842"/>
    </source>
</evidence>
<proteinExistence type="predicted"/>
<dbReference type="Proteomes" id="UP000222542">
    <property type="component" value="Unassembled WGS sequence"/>
</dbReference>
<dbReference type="EMBL" id="AYRZ02000005">
    <property type="protein sequence ID" value="PHT81852.1"/>
    <property type="molecule type" value="Genomic_DNA"/>
</dbReference>
<dbReference type="PANTHER" id="PTHR24093:SF474">
    <property type="entry name" value="CALCIUM-TRANSPORTING ATPASE 2, PLASMA MEMBRANE-TYPE"/>
    <property type="match status" value="1"/>
</dbReference>
<dbReference type="InterPro" id="IPR036412">
    <property type="entry name" value="HAD-like_sf"/>
</dbReference>
<dbReference type="AlphaFoldDB" id="A0A2G2ZIN5"/>
<organism evidence="2 3">
    <name type="scientific">Capsicum annuum</name>
    <name type="common">Capsicum pepper</name>
    <dbReference type="NCBI Taxonomy" id="4072"/>
    <lineage>
        <taxon>Eukaryota</taxon>
        <taxon>Viridiplantae</taxon>
        <taxon>Streptophyta</taxon>
        <taxon>Embryophyta</taxon>
        <taxon>Tracheophyta</taxon>
        <taxon>Spermatophyta</taxon>
        <taxon>Magnoliopsida</taxon>
        <taxon>eudicotyledons</taxon>
        <taxon>Gunneridae</taxon>
        <taxon>Pentapetalae</taxon>
        <taxon>asterids</taxon>
        <taxon>lamiids</taxon>
        <taxon>Solanales</taxon>
        <taxon>Solanaceae</taxon>
        <taxon>Solanoideae</taxon>
        <taxon>Capsiceae</taxon>
        <taxon>Capsicum</taxon>
    </lineage>
</organism>